<gene>
    <name evidence="2" type="ORF">OG563_30840</name>
</gene>
<dbReference type="PROSITE" id="PS51708">
    <property type="entry name" value="CHAD"/>
    <property type="match status" value="1"/>
</dbReference>
<proteinExistence type="predicted"/>
<reference evidence="2" key="1">
    <citation type="submission" date="2022-10" db="EMBL/GenBank/DDBJ databases">
        <title>The complete genomes of actinobacterial strains from the NBC collection.</title>
        <authorList>
            <person name="Joergensen T.S."/>
            <person name="Alvarez Arevalo M."/>
            <person name="Sterndorff E.B."/>
            <person name="Faurdal D."/>
            <person name="Vuksanovic O."/>
            <person name="Mourched A.-S."/>
            <person name="Charusanti P."/>
            <person name="Shaw S."/>
            <person name="Blin K."/>
            <person name="Weber T."/>
        </authorList>
    </citation>
    <scope>NUCLEOTIDE SEQUENCE</scope>
    <source>
        <strain evidence="2">NBC_01482</strain>
    </source>
</reference>
<evidence type="ECO:0000313" key="2">
    <source>
        <dbReference type="EMBL" id="WUV43600.1"/>
    </source>
</evidence>
<protein>
    <submittedName>
        <fullName evidence="2">CHAD domain-containing protein</fullName>
    </submittedName>
</protein>
<dbReference type="SMART" id="SM00880">
    <property type="entry name" value="CHAD"/>
    <property type="match status" value="1"/>
</dbReference>
<dbReference type="InterPro" id="IPR038186">
    <property type="entry name" value="CHAD_dom_sf"/>
</dbReference>
<dbReference type="PANTHER" id="PTHR39339">
    <property type="entry name" value="SLR1444 PROTEIN"/>
    <property type="match status" value="1"/>
</dbReference>
<dbReference type="EMBL" id="CP109441">
    <property type="protein sequence ID" value="WUV43600.1"/>
    <property type="molecule type" value="Genomic_DNA"/>
</dbReference>
<evidence type="ECO:0000313" key="3">
    <source>
        <dbReference type="Proteomes" id="UP001432062"/>
    </source>
</evidence>
<sequence length="308" mass="33969">MVTAGTAIVAALRDDVDRLLAAEPDVRADAWDSVHQMRVATRRLRSVLRSYRTLFEATPIAEMQHELKWLADLLGVARDAEVRAERFAALLATHAPQDEFARLATESAAPKAAGSGYVPGTTEYVRTELVDAERGRYRTAHAEILDALDHHRYHALRHRLSAWRTDPPLDADKSKQPAAEVFERILRKDRKRVQRLVYAEPAVSPTERVELLHDIRKGAKRLRYSCEGATDVLGSAAKDLGTEAKRLQTVLGDHRDAVESREAILARAAETHATGVNATIYELLADAEEIAAGEALARYPAAAAFVSG</sequence>
<dbReference type="InterPro" id="IPR007899">
    <property type="entry name" value="CHAD_dom"/>
</dbReference>
<keyword evidence="3" id="KW-1185">Reference proteome</keyword>
<dbReference type="Gene3D" id="1.40.20.10">
    <property type="entry name" value="CHAD domain"/>
    <property type="match status" value="1"/>
</dbReference>
<organism evidence="2 3">
    <name type="scientific">Nocardia vinacea</name>
    <dbReference type="NCBI Taxonomy" id="96468"/>
    <lineage>
        <taxon>Bacteria</taxon>
        <taxon>Bacillati</taxon>
        <taxon>Actinomycetota</taxon>
        <taxon>Actinomycetes</taxon>
        <taxon>Mycobacteriales</taxon>
        <taxon>Nocardiaceae</taxon>
        <taxon>Nocardia</taxon>
    </lineage>
</organism>
<accession>A0ABZ1YMT1</accession>
<dbReference type="PANTHER" id="PTHR39339:SF1">
    <property type="entry name" value="CHAD DOMAIN-CONTAINING PROTEIN"/>
    <property type="match status" value="1"/>
</dbReference>
<dbReference type="RefSeq" id="WP_329406117.1">
    <property type="nucleotide sequence ID" value="NZ_CP109441.1"/>
</dbReference>
<name>A0ABZ1YMT1_9NOCA</name>
<evidence type="ECO:0000259" key="1">
    <source>
        <dbReference type="PROSITE" id="PS51708"/>
    </source>
</evidence>
<dbReference type="Proteomes" id="UP001432062">
    <property type="component" value="Chromosome"/>
</dbReference>
<feature type="domain" description="CHAD" evidence="1">
    <location>
        <begin position="1"/>
        <end position="308"/>
    </location>
</feature>
<dbReference type="Pfam" id="PF05235">
    <property type="entry name" value="CHAD"/>
    <property type="match status" value="1"/>
</dbReference>